<organism evidence="1 2">
    <name type="scientific">Candidatus Fervidibacter japonicus</name>
    <dbReference type="NCBI Taxonomy" id="2035412"/>
    <lineage>
        <taxon>Bacteria</taxon>
        <taxon>Candidatus Fervidibacterota</taxon>
        <taxon>Candidatus Fervidibacter</taxon>
    </lineage>
</organism>
<dbReference type="AlphaFoldDB" id="A0A2H5XA85"/>
<dbReference type="EMBL" id="BEHT01000005">
    <property type="protein sequence ID" value="GBC98074.1"/>
    <property type="molecule type" value="Genomic_DNA"/>
</dbReference>
<evidence type="ECO:0000313" key="1">
    <source>
        <dbReference type="EMBL" id="GBC98074.1"/>
    </source>
</evidence>
<proteinExistence type="predicted"/>
<dbReference type="Proteomes" id="UP000236173">
    <property type="component" value="Unassembled WGS sequence"/>
</dbReference>
<sequence>MFVMNFGAVPRDPQNGDWSFIIPNEAITSQDGFLSQKMPLLWLLNARVR</sequence>
<name>A0A2H5XA85_9BACT</name>
<reference evidence="2" key="1">
    <citation type="submission" date="2017-09" db="EMBL/GenBank/DDBJ databases">
        <title>Metaegenomics of thermophilic ammonia-oxidizing enrichment culture.</title>
        <authorList>
            <person name="Kato S."/>
            <person name="Suzuki K."/>
        </authorList>
    </citation>
    <scope>NUCLEOTIDE SEQUENCE [LARGE SCALE GENOMIC DNA]</scope>
</reference>
<evidence type="ECO:0000313" key="2">
    <source>
        <dbReference type="Proteomes" id="UP000236173"/>
    </source>
</evidence>
<protein>
    <submittedName>
        <fullName evidence="1">Uncharacterized protein</fullName>
    </submittedName>
</protein>
<comment type="caution">
    <text evidence="1">The sequence shown here is derived from an EMBL/GenBank/DDBJ whole genome shotgun (WGS) entry which is preliminary data.</text>
</comment>
<gene>
    <name evidence="1" type="ORF">HRbin17_00569</name>
</gene>
<accession>A0A2H5XA85</accession>